<evidence type="ECO:0000256" key="7">
    <source>
        <dbReference type="ARBA" id="ARBA00022840"/>
    </source>
</evidence>
<dbReference type="PROSITE" id="PS50042">
    <property type="entry name" value="CNMP_BINDING_3"/>
    <property type="match status" value="1"/>
</dbReference>
<evidence type="ECO:0000256" key="1">
    <source>
        <dbReference type="ARBA" id="ARBA00012513"/>
    </source>
</evidence>
<dbReference type="GO" id="GO:0000407">
    <property type="term" value="C:phagophore assembly site"/>
    <property type="evidence" value="ECO:0007669"/>
    <property type="project" value="TreeGrafter"/>
</dbReference>
<dbReference type="InterPro" id="IPR000719">
    <property type="entry name" value="Prot_kinase_dom"/>
</dbReference>
<dbReference type="GO" id="GO:0030553">
    <property type="term" value="F:cGMP binding"/>
    <property type="evidence" value="ECO:0007669"/>
    <property type="project" value="UniProtKB-KW"/>
</dbReference>
<dbReference type="InterPro" id="IPR000595">
    <property type="entry name" value="cNMP-bd_dom"/>
</dbReference>
<evidence type="ECO:0000313" key="12">
    <source>
        <dbReference type="EMBL" id="QJR11511.1"/>
    </source>
</evidence>
<feature type="domain" description="Cyclic nucleotide-binding" evidence="11">
    <location>
        <begin position="298"/>
        <end position="397"/>
    </location>
</feature>
<evidence type="ECO:0000259" key="11">
    <source>
        <dbReference type="PROSITE" id="PS50042"/>
    </source>
</evidence>
<dbReference type="Gene3D" id="2.60.120.10">
    <property type="entry name" value="Jelly Rolls"/>
    <property type="match status" value="1"/>
</dbReference>
<keyword evidence="5 9" id="KW-0547">Nucleotide-binding</keyword>
<dbReference type="AlphaFoldDB" id="A0A6M4GW35"/>
<evidence type="ECO:0000256" key="9">
    <source>
        <dbReference type="PROSITE-ProRule" id="PRU10141"/>
    </source>
</evidence>
<dbReference type="SUPFAM" id="SSF51206">
    <property type="entry name" value="cAMP-binding domain-like"/>
    <property type="match status" value="1"/>
</dbReference>
<dbReference type="EMBL" id="CP053069">
    <property type="protein sequence ID" value="QJR11511.1"/>
    <property type="molecule type" value="Genomic_DNA"/>
</dbReference>
<dbReference type="PROSITE" id="PS00108">
    <property type="entry name" value="PROTEIN_KINASE_ST"/>
    <property type="match status" value="1"/>
</dbReference>
<keyword evidence="3" id="KW-0140">cGMP</keyword>
<evidence type="ECO:0000256" key="2">
    <source>
        <dbReference type="ARBA" id="ARBA00022527"/>
    </source>
</evidence>
<keyword evidence="4 12" id="KW-0808">Transferase</keyword>
<dbReference type="EC" id="2.7.11.1" evidence="1"/>
<dbReference type="Pfam" id="PF00069">
    <property type="entry name" value="Pkinase"/>
    <property type="match status" value="1"/>
</dbReference>
<dbReference type="RefSeq" id="WP_171092918.1">
    <property type="nucleotide sequence ID" value="NZ_CP053069.1"/>
</dbReference>
<proteinExistence type="predicted"/>
<dbReference type="PANTHER" id="PTHR24348:SF22">
    <property type="entry name" value="NON-SPECIFIC SERINE_THREONINE PROTEIN KINASE"/>
    <property type="match status" value="1"/>
</dbReference>
<dbReference type="PANTHER" id="PTHR24348">
    <property type="entry name" value="SERINE/THREONINE-PROTEIN KINASE UNC-51-RELATED"/>
    <property type="match status" value="1"/>
</dbReference>
<evidence type="ECO:0000313" key="13">
    <source>
        <dbReference type="Proteomes" id="UP000501534"/>
    </source>
</evidence>
<feature type="binding site" evidence="9">
    <location>
        <position position="40"/>
    </location>
    <ligand>
        <name>ATP</name>
        <dbReference type="ChEBI" id="CHEBI:30616"/>
    </ligand>
</feature>
<dbReference type="Gene3D" id="3.30.200.20">
    <property type="entry name" value="Phosphorylase Kinase, domain 1"/>
    <property type="match status" value="1"/>
</dbReference>
<evidence type="ECO:0000256" key="6">
    <source>
        <dbReference type="ARBA" id="ARBA00022777"/>
    </source>
</evidence>
<name>A0A6M4GW35_9PROT</name>
<sequence>MSDRPHKIGKYSILSELGQGASAVVYLAEDPFNDRKVAVKLAKSDADMGEEEANRFEKLFLNEASLAGKLNHPNIVGVFDAVVEGDQRYIVMEYVTGGSLKKYCTETNLLPVRQAVLVIFKMCRALDYAFQNGVIHRDIKPANILLSDRDDIKISDFGTAKISHATHTQIDGFLGSPAYMSPEQINEEGPSVQSDIYSLGVVMYELLTGKLPFRAENSVAMINKILNEDPVPIMQLRPDLPDKLVEIVQKAMHKDPKVRYASWFEMATDLANTFPQLERYSHEISSTEKFNKLRSLPFFREFRDAELWEVLRGAVWESHGRDENLLVEGEIGQAFFIVVGGQVKVVKDGKLLNVLKEGDCFGEMAYLSGDRARRSASIISVSEVHLLKIQATQLESLSDGCQLRFNREFLRTLIERLTWTSSVLAQFRR</sequence>
<feature type="domain" description="Protein kinase" evidence="10">
    <location>
        <begin position="11"/>
        <end position="275"/>
    </location>
</feature>
<dbReference type="SMART" id="SM00220">
    <property type="entry name" value="S_TKc"/>
    <property type="match status" value="1"/>
</dbReference>
<organism evidence="12 13">
    <name type="scientific">Usitatibacter rugosus</name>
    <dbReference type="NCBI Taxonomy" id="2732067"/>
    <lineage>
        <taxon>Bacteria</taxon>
        <taxon>Pseudomonadati</taxon>
        <taxon>Pseudomonadota</taxon>
        <taxon>Betaproteobacteria</taxon>
        <taxon>Nitrosomonadales</taxon>
        <taxon>Usitatibacteraceae</taxon>
        <taxon>Usitatibacter</taxon>
    </lineage>
</organism>
<dbReference type="GO" id="GO:0005829">
    <property type="term" value="C:cytosol"/>
    <property type="evidence" value="ECO:0007669"/>
    <property type="project" value="TreeGrafter"/>
</dbReference>
<dbReference type="Pfam" id="PF00027">
    <property type="entry name" value="cNMP_binding"/>
    <property type="match status" value="1"/>
</dbReference>
<dbReference type="PROSITE" id="PS50011">
    <property type="entry name" value="PROTEIN_KINASE_DOM"/>
    <property type="match status" value="1"/>
</dbReference>
<dbReference type="InterPro" id="IPR014710">
    <property type="entry name" value="RmlC-like_jellyroll"/>
</dbReference>
<dbReference type="Proteomes" id="UP000501534">
    <property type="component" value="Chromosome"/>
</dbReference>
<dbReference type="GO" id="GO:0004674">
    <property type="term" value="F:protein serine/threonine kinase activity"/>
    <property type="evidence" value="ECO:0007669"/>
    <property type="project" value="UniProtKB-KW"/>
</dbReference>
<keyword evidence="2" id="KW-0723">Serine/threonine-protein kinase</keyword>
<dbReference type="FunFam" id="1.10.510.10:FF:000021">
    <property type="entry name" value="Serine/threonine protein kinase"/>
    <property type="match status" value="1"/>
</dbReference>
<evidence type="ECO:0000256" key="3">
    <source>
        <dbReference type="ARBA" id="ARBA00022535"/>
    </source>
</evidence>
<dbReference type="CDD" id="cd00038">
    <property type="entry name" value="CAP_ED"/>
    <property type="match status" value="1"/>
</dbReference>
<evidence type="ECO:0000256" key="8">
    <source>
        <dbReference type="ARBA" id="ARBA00022992"/>
    </source>
</evidence>
<protein>
    <recommendedName>
        <fullName evidence="1">non-specific serine/threonine protein kinase</fullName>
        <ecNumber evidence="1">2.7.11.1</ecNumber>
    </recommendedName>
</protein>
<dbReference type="InterPro" id="IPR011009">
    <property type="entry name" value="Kinase-like_dom_sf"/>
</dbReference>
<accession>A0A6M4GW35</accession>
<dbReference type="InterPro" id="IPR045269">
    <property type="entry name" value="Atg1-like"/>
</dbReference>
<dbReference type="CDD" id="cd14014">
    <property type="entry name" value="STKc_PknB_like"/>
    <property type="match status" value="1"/>
</dbReference>
<evidence type="ECO:0000256" key="5">
    <source>
        <dbReference type="ARBA" id="ARBA00022741"/>
    </source>
</evidence>
<dbReference type="Gene3D" id="1.10.510.10">
    <property type="entry name" value="Transferase(Phosphotransferase) domain 1"/>
    <property type="match status" value="1"/>
</dbReference>
<dbReference type="GO" id="GO:0005524">
    <property type="term" value="F:ATP binding"/>
    <property type="evidence" value="ECO:0007669"/>
    <property type="project" value="UniProtKB-UniRule"/>
</dbReference>
<dbReference type="KEGG" id="uru:DSM104443_02589"/>
<dbReference type="InterPro" id="IPR018490">
    <property type="entry name" value="cNMP-bd_dom_sf"/>
</dbReference>
<keyword evidence="6 12" id="KW-0418">Kinase</keyword>
<keyword evidence="8" id="KW-0142">cGMP-binding</keyword>
<dbReference type="InterPro" id="IPR008271">
    <property type="entry name" value="Ser/Thr_kinase_AS"/>
</dbReference>
<dbReference type="GO" id="GO:0005776">
    <property type="term" value="C:autophagosome"/>
    <property type="evidence" value="ECO:0007669"/>
    <property type="project" value="TreeGrafter"/>
</dbReference>
<evidence type="ECO:0000259" key="10">
    <source>
        <dbReference type="PROSITE" id="PS50011"/>
    </source>
</evidence>
<dbReference type="InterPro" id="IPR017441">
    <property type="entry name" value="Protein_kinase_ATP_BS"/>
</dbReference>
<gene>
    <name evidence="12" type="primary">pknD_8</name>
    <name evidence="12" type="ORF">DSM104443_02589</name>
</gene>
<dbReference type="SUPFAM" id="SSF56112">
    <property type="entry name" value="Protein kinase-like (PK-like)"/>
    <property type="match status" value="1"/>
</dbReference>
<keyword evidence="7 9" id="KW-0067">ATP-binding</keyword>
<dbReference type="GO" id="GO:0016020">
    <property type="term" value="C:membrane"/>
    <property type="evidence" value="ECO:0007669"/>
    <property type="project" value="TreeGrafter"/>
</dbReference>
<dbReference type="SMART" id="SM00100">
    <property type="entry name" value="cNMP"/>
    <property type="match status" value="1"/>
</dbReference>
<evidence type="ECO:0000256" key="4">
    <source>
        <dbReference type="ARBA" id="ARBA00022679"/>
    </source>
</evidence>
<keyword evidence="13" id="KW-1185">Reference proteome</keyword>
<dbReference type="PROSITE" id="PS00107">
    <property type="entry name" value="PROTEIN_KINASE_ATP"/>
    <property type="match status" value="1"/>
</dbReference>
<reference evidence="12 13" key="1">
    <citation type="submission" date="2020-04" db="EMBL/GenBank/DDBJ databases">
        <title>Usitatibacter rugosus gen. nov., sp. nov. and Usitatibacter palustris sp. nov., novel members of Usitatibacteraceae fam. nov. within the order Nitrosomonadales isolated from soil.</title>
        <authorList>
            <person name="Huber K.J."/>
            <person name="Neumann-Schaal M."/>
            <person name="Geppert A."/>
            <person name="Luckner M."/>
            <person name="Wanner G."/>
            <person name="Overmann J."/>
        </authorList>
    </citation>
    <scope>NUCLEOTIDE SEQUENCE [LARGE SCALE GENOMIC DNA]</scope>
    <source>
        <strain evidence="12 13">0125_3</strain>
    </source>
</reference>